<accession>A0A0F6WDQ6</accession>
<name>A0A0F6WDQ6_9CAUD</name>
<dbReference type="EMBL" id="KR080193">
    <property type="protein sequence ID" value="AKF14184.1"/>
    <property type="molecule type" value="Genomic_DNA"/>
</dbReference>
<organism evidence="1 2">
    <name type="scientific">Mycobacterium phage Luchador</name>
    <dbReference type="NCBI Taxonomy" id="1647300"/>
    <lineage>
        <taxon>Viruses</taxon>
        <taxon>Duplodnaviria</taxon>
        <taxon>Heunggongvirae</taxon>
        <taxon>Uroviricota</taxon>
        <taxon>Caudoviricetes</taxon>
        <taxon>Luchadorvirus</taxon>
        <taxon>Luchadorvirus luchador</taxon>
        <taxon>Lucadorvirus luchador</taxon>
    </lineage>
</organism>
<proteinExistence type="predicted"/>
<dbReference type="GeneID" id="26630069"/>
<evidence type="ECO:0000313" key="2">
    <source>
        <dbReference type="Proteomes" id="UP000207763"/>
    </source>
</evidence>
<dbReference type="KEGG" id="vg:26630069"/>
<dbReference type="RefSeq" id="YP_009203078.1">
    <property type="nucleotide sequence ID" value="NC_028849.1"/>
</dbReference>
<reference evidence="1 2" key="1">
    <citation type="journal article" date="2015" name="Genome Announc.">
        <title>Genome Sequences of Mycobacteriophages Luchador and Nerujay.</title>
        <authorList>
            <person name="Pope W.H."/>
            <person name="Ahmed T."/>
            <person name="Drobitch M.K."/>
            <person name="Early D.R."/>
            <person name="Eljamri S."/>
            <person name="Kasturiarachi N.S."/>
            <person name="Klonicki E.F."/>
            <person name="Manjooran D.T."/>
            <person name="Ni Chochlain A.N."/>
            <person name="Puglionesi A.O."/>
            <person name="Rajakumar V."/>
            <person name="Shindle K.A."/>
            <person name="Tran M.T."/>
            <person name="Brown B.R."/>
            <person name="Churilla B.M."/>
            <person name="Cohen K.L."/>
            <person name="Wilkes K.E."/>
            <person name="Grubb S.R."/>
            <person name="Warner M.H."/>
            <person name="Bowman C.A."/>
            <person name="Russell D.A."/>
            <person name="Hatfull G.F."/>
        </authorList>
    </citation>
    <scope>NUCLEOTIDE SEQUENCE [LARGE SCALE GENOMIC DNA]</scope>
</reference>
<evidence type="ECO:0000313" key="1">
    <source>
        <dbReference type="EMBL" id="AKF14184.1"/>
    </source>
</evidence>
<dbReference type="Proteomes" id="UP000207763">
    <property type="component" value="Segment"/>
</dbReference>
<protein>
    <submittedName>
        <fullName evidence="1">Head-to-tail adaptor</fullName>
    </submittedName>
</protein>
<dbReference type="Pfam" id="PF09355">
    <property type="entry name" value="Phage_Gp19"/>
    <property type="match status" value="1"/>
</dbReference>
<gene>
    <name evidence="1" type="primary">19</name>
    <name evidence="1" type="ORF">SEA_LUCHADOR_19</name>
</gene>
<dbReference type="InterPro" id="IPR018963">
    <property type="entry name" value="Mycophage_D29_Gp19"/>
</dbReference>
<sequence>MSYATAEDVVELWAKEPEPEVMALITRRLAQVERMIRRRITGLDAKVTASPTFKQDLIDIEADAVLRLVRNPEGYMSETDGAYTYQLSTDLQTGKLTITDDEWEILGVNSLRRSFVIEPNLVMPT</sequence>
<dbReference type="OrthoDB" id="14615at10239"/>
<keyword evidence="2" id="KW-1185">Reference proteome</keyword>